<dbReference type="PROSITE" id="PS51257">
    <property type="entry name" value="PROKAR_LIPOPROTEIN"/>
    <property type="match status" value="1"/>
</dbReference>
<dbReference type="InterPro" id="IPR052022">
    <property type="entry name" value="26kDa_periplasmic_antigen"/>
</dbReference>
<evidence type="ECO:0000313" key="1">
    <source>
        <dbReference type="EMBL" id="SVA70363.1"/>
    </source>
</evidence>
<dbReference type="PANTHER" id="PTHR34387:SF2">
    <property type="entry name" value="SLR1258 PROTEIN"/>
    <property type="match status" value="1"/>
</dbReference>
<evidence type="ECO:0008006" key="2">
    <source>
        <dbReference type="Google" id="ProtNLM"/>
    </source>
</evidence>
<proteinExistence type="predicted"/>
<protein>
    <recommendedName>
        <fullName evidence="2">26 kDa periplasmic immunogenic protein</fullName>
    </recommendedName>
</protein>
<dbReference type="PANTHER" id="PTHR34387">
    <property type="entry name" value="SLR1258 PROTEIN"/>
    <property type="match status" value="1"/>
</dbReference>
<dbReference type="AlphaFoldDB" id="A0A381Y1L7"/>
<dbReference type="Gene3D" id="3.30.70.2970">
    <property type="entry name" value="Protein of unknown function (DUF541), domain 2"/>
    <property type="match status" value="1"/>
</dbReference>
<reference evidence="1" key="1">
    <citation type="submission" date="2018-05" db="EMBL/GenBank/DDBJ databases">
        <authorList>
            <person name="Lanie J.A."/>
            <person name="Ng W.-L."/>
            <person name="Kazmierczak K.M."/>
            <person name="Andrzejewski T.M."/>
            <person name="Davidsen T.M."/>
            <person name="Wayne K.J."/>
            <person name="Tettelin H."/>
            <person name="Glass J.I."/>
            <person name="Rusch D."/>
            <person name="Podicherti R."/>
            <person name="Tsui H.-C.T."/>
            <person name="Winkler M.E."/>
        </authorList>
    </citation>
    <scope>NUCLEOTIDE SEQUENCE</scope>
</reference>
<dbReference type="GO" id="GO:0006974">
    <property type="term" value="P:DNA damage response"/>
    <property type="evidence" value="ECO:0007669"/>
    <property type="project" value="TreeGrafter"/>
</dbReference>
<dbReference type="Gene3D" id="3.30.110.170">
    <property type="entry name" value="Protein of unknown function (DUF541), domain 1"/>
    <property type="match status" value="1"/>
</dbReference>
<accession>A0A381Y1L7</accession>
<dbReference type="InterPro" id="IPR007497">
    <property type="entry name" value="SIMPL/DUF541"/>
</dbReference>
<dbReference type="EMBL" id="UINC01017006">
    <property type="protein sequence ID" value="SVA70363.1"/>
    <property type="molecule type" value="Genomic_DNA"/>
</dbReference>
<organism evidence="1">
    <name type="scientific">marine metagenome</name>
    <dbReference type="NCBI Taxonomy" id="408172"/>
    <lineage>
        <taxon>unclassified sequences</taxon>
        <taxon>metagenomes</taxon>
        <taxon>ecological metagenomes</taxon>
    </lineage>
</organism>
<sequence>MTKKNSGTLIPMLLITLQGIFLFSSCTHVTLPTVQNEGILVTGSATVQSAPDLATLQVGVQSFAETAQQATADNNLKVEKIITSLKNKGLTDEDMETNSFNISPQREYRNNKPPVVIGFNVTNMLIIKIRDLDRVGELMQATIDNGANTINGLTFSIEDPTPLRQKARHAAMEDALSRAEILAEASDIEVGKPISIQELSYGGPVVRSENMAMTELAMDAKVPIQAPNDVGIKIDLQVRFEIK</sequence>
<dbReference type="Pfam" id="PF04402">
    <property type="entry name" value="SIMPL"/>
    <property type="match status" value="1"/>
</dbReference>
<gene>
    <name evidence="1" type="ORF">METZ01_LOCUS123217</name>
</gene>
<name>A0A381Y1L7_9ZZZZ</name>